<accession>A0A0B6YFQ0</accession>
<reference evidence="1" key="1">
    <citation type="submission" date="2014-12" db="EMBL/GenBank/DDBJ databases">
        <title>Insight into the proteome of Arion vulgaris.</title>
        <authorList>
            <person name="Aradska J."/>
            <person name="Bulat T."/>
            <person name="Smidak R."/>
            <person name="Sarate P."/>
            <person name="Gangsoo J."/>
            <person name="Sialana F."/>
            <person name="Bilban M."/>
            <person name="Lubec G."/>
        </authorList>
    </citation>
    <scope>NUCLEOTIDE SEQUENCE</scope>
    <source>
        <tissue evidence="1">Skin</tissue>
    </source>
</reference>
<sequence length="70" mass="8418">NIDFYAGVKNGGTDLRYWHVNQVLEERKLDDFHQMKKRNLNIRLWDGVLKQLKKQKNVDGRTCCTDFHRI</sequence>
<dbReference type="EMBL" id="HACG01008147">
    <property type="protein sequence ID" value="CEK55012.1"/>
    <property type="molecule type" value="Transcribed_RNA"/>
</dbReference>
<protein>
    <submittedName>
        <fullName evidence="1">Uncharacterized protein</fullName>
    </submittedName>
</protein>
<name>A0A0B6YFQ0_9EUPU</name>
<feature type="non-terminal residue" evidence="1">
    <location>
        <position position="70"/>
    </location>
</feature>
<organism evidence="1">
    <name type="scientific">Arion vulgaris</name>
    <dbReference type="NCBI Taxonomy" id="1028688"/>
    <lineage>
        <taxon>Eukaryota</taxon>
        <taxon>Metazoa</taxon>
        <taxon>Spiralia</taxon>
        <taxon>Lophotrochozoa</taxon>
        <taxon>Mollusca</taxon>
        <taxon>Gastropoda</taxon>
        <taxon>Heterobranchia</taxon>
        <taxon>Euthyneura</taxon>
        <taxon>Panpulmonata</taxon>
        <taxon>Eupulmonata</taxon>
        <taxon>Stylommatophora</taxon>
        <taxon>Helicina</taxon>
        <taxon>Arionoidea</taxon>
        <taxon>Arionidae</taxon>
        <taxon>Arion</taxon>
    </lineage>
</organism>
<gene>
    <name evidence="1" type="primary">ORF24153</name>
</gene>
<evidence type="ECO:0000313" key="1">
    <source>
        <dbReference type="EMBL" id="CEK55012.1"/>
    </source>
</evidence>
<dbReference type="AlphaFoldDB" id="A0A0B6YFQ0"/>
<feature type="non-terminal residue" evidence="1">
    <location>
        <position position="1"/>
    </location>
</feature>
<proteinExistence type="predicted"/>